<comment type="caution">
    <text evidence="6">The sequence shown here is derived from an EMBL/GenBank/DDBJ whole genome shotgun (WGS) entry which is preliminary data.</text>
</comment>
<dbReference type="SMR" id="A0A8T3C2R0"/>
<evidence type="ECO:0000256" key="2">
    <source>
        <dbReference type="ARBA" id="ARBA00022723"/>
    </source>
</evidence>
<evidence type="ECO:0000259" key="5">
    <source>
        <dbReference type="Pfam" id="PF03936"/>
    </source>
</evidence>
<dbReference type="EMBL" id="JAGYWB010000004">
    <property type="protein sequence ID" value="KAI0523967.1"/>
    <property type="molecule type" value="Genomic_DNA"/>
</dbReference>
<dbReference type="GO" id="GO:0009507">
    <property type="term" value="C:chloroplast"/>
    <property type="evidence" value="ECO:0007669"/>
    <property type="project" value="TreeGrafter"/>
</dbReference>
<name>A0A8T3C2R0_DENNO</name>
<keyword evidence="3" id="KW-0460">Magnesium</keyword>
<dbReference type="InterPro" id="IPR036965">
    <property type="entry name" value="Terpene_synth_N_sf"/>
</dbReference>
<evidence type="ECO:0000259" key="4">
    <source>
        <dbReference type="Pfam" id="PF01397"/>
    </source>
</evidence>
<gene>
    <name evidence="6" type="ORF">KFK09_003331</name>
</gene>
<dbReference type="SUPFAM" id="SSF48239">
    <property type="entry name" value="Terpenoid cyclases/Protein prenyltransferases"/>
    <property type="match status" value="2"/>
</dbReference>
<evidence type="ECO:0000256" key="1">
    <source>
        <dbReference type="ARBA" id="ARBA00001946"/>
    </source>
</evidence>
<feature type="domain" description="Terpene synthase metal-binding" evidence="5">
    <location>
        <begin position="551"/>
        <end position="762"/>
    </location>
</feature>
<dbReference type="InterPro" id="IPR008949">
    <property type="entry name" value="Isoprenoid_synthase_dom_sf"/>
</dbReference>
<dbReference type="InterPro" id="IPR008930">
    <property type="entry name" value="Terpenoid_cyclase/PrenylTrfase"/>
</dbReference>
<dbReference type="AlphaFoldDB" id="A0A8T3C2R0"/>
<accession>A0A8T3C2R0</accession>
<sequence>MGSLTNKMLLSNPNIPSYSLYGSTDLLQLRSLSFSNFKHPAAVNTCFYKTRPKGVVKALKAIPEAMIKDPLVDEEQERIETLVREIKELFASMGDGEISPSPYDTAWVARIPSMDDPNKPQFPTTLQWILKNQLKDGSWGEPKFFFLYDRLVCTLSCVLTLTLWRKGDELISQGLHFLQKHIPNLEKEKNNRRLVGFEITFPSMLEEAQSLGLSLPYELPCLKHIFTLREEKKRRIPVEVMHSVHTTMLHSLEALQELVQWDRILKLQSSNGSFADSPSATVAAYLNSHDKKCLEYLTNIVKRFEDHVPFAYPVDIFERNWMVDTIQRLGINHHFHEEISNTLNYLYRNLRKDGIAWARDLYLTDIDDTCITMLLLRLHGYPVSSDVLEYFKYDDDNFMCYVGETHKGVSDTFSLYRFSQIAFPGEKILKQANSFAKQHLINTIRDNQVHDKWAIKKALNKEIEWELRKPWKMSLPRLATQEYIRNYGDDDVWIGKSMFRMPNINNSKYLELAKLDYNKLHAIHTGEANSILTWWNSYGFDDHLVTQFNPREIHLSICTAIYEPEFSNSRIVYTKCNCIENILKDVFQSHESIDELKIFCQALNEWKPSVAQVLSPTLQRAFMGAYDTINELAIEANNAQGNDVFHYLHDLRKLQVQKYLKMREFKDAKQFSSLEEYVEQYKRGLAVTCRLLPSMFLMGDLLLNKALKSLDHISKIEEKLTLYLALLNLMIEEKSEIFLLMKKQYCSKQEVRDYIEEKIEDAFDELTHEYLKPSYHVPKSCRRLIFEHGRITRFYIDKVGNDQFAESIESLYTLVL</sequence>
<dbReference type="SUPFAM" id="SSF48576">
    <property type="entry name" value="Terpenoid synthases"/>
    <property type="match status" value="1"/>
</dbReference>
<dbReference type="OrthoDB" id="2343925at2759"/>
<dbReference type="FunFam" id="1.50.10.130:FF:000002">
    <property type="entry name" value="Ent-copalyl diphosphate synthase, chloroplastic"/>
    <property type="match status" value="1"/>
</dbReference>
<feature type="domain" description="Terpene synthase N-terminal" evidence="4">
    <location>
        <begin position="260"/>
        <end position="465"/>
    </location>
</feature>
<reference evidence="6" key="1">
    <citation type="journal article" date="2022" name="Front. Genet.">
        <title>Chromosome-Scale Assembly of the Dendrobium nobile Genome Provides Insights Into the Molecular Mechanism of the Biosynthesis of the Medicinal Active Ingredient of Dendrobium.</title>
        <authorList>
            <person name="Xu Q."/>
            <person name="Niu S.-C."/>
            <person name="Li K.-L."/>
            <person name="Zheng P.-J."/>
            <person name="Zhang X.-J."/>
            <person name="Jia Y."/>
            <person name="Liu Y."/>
            <person name="Niu Y.-X."/>
            <person name="Yu L.-H."/>
            <person name="Chen D.-F."/>
            <person name="Zhang G.-Q."/>
        </authorList>
    </citation>
    <scope>NUCLEOTIDE SEQUENCE</scope>
    <source>
        <tissue evidence="6">Leaf</tissue>
    </source>
</reference>
<dbReference type="Gene3D" id="1.50.10.130">
    <property type="entry name" value="Terpene synthase, N-terminal domain"/>
    <property type="match status" value="1"/>
</dbReference>
<dbReference type="GO" id="GO:0010333">
    <property type="term" value="F:terpene synthase activity"/>
    <property type="evidence" value="ECO:0007669"/>
    <property type="project" value="InterPro"/>
</dbReference>
<dbReference type="PANTHER" id="PTHR31739">
    <property type="entry name" value="ENT-COPALYL DIPHOSPHATE SYNTHASE, CHLOROPLASTIC"/>
    <property type="match status" value="1"/>
</dbReference>
<protein>
    <submittedName>
        <fullName evidence="6">Uncharacterized protein</fullName>
    </submittedName>
</protein>
<proteinExistence type="predicted"/>
<dbReference type="InterPro" id="IPR001906">
    <property type="entry name" value="Terpene_synth_N"/>
</dbReference>
<dbReference type="Gene3D" id="1.50.10.160">
    <property type="match status" value="1"/>
</dbReference>
<dbReference type="GO" id="GO:0000287">
    <property type="term" value="F:magnesium ion binding"/>
    <property type="evidence" value="ECO:0007669"/>
    <property type="project" value="InterPro"/>
</dbReference>
<dbReference type="InterPro" id="IPR050148">
    <property type="entry name" value="Terpene_synthase-like"/>
</dbReference>
<dbReference type="SFLD" id="SFLDG01014">
    <property type="entry name" value="Terpene_Cyclase_Like_1_N-term"/>
    <property type="match status" value="1"/>
</dbReference>
<evidence type="ECO:0000256" key="3">
    <source>
        <dbReference type="ARBA" id="ARBA00022842"/>
    </source>
</evidence>
<dbReference type="Pfam" id="PF03936">
    <property type="entry name" value="Terpene_synth_C"/>
    <property type="match status" value="1"/>
</dbReference>
<keyword evidence="7" id="KW-1185">Reference proteome</keyword>
<evidence type="ECO:0000313" key="7">
    <source>
        <dbReference type="Proteomes" id="UP000829196"/>
    </source>
</evidence>
<dbReference type="GO" id="GO:0009686">
    <property type="term" value="P:gibberellin biosynthetic process"/>
    <property type="evidence" value="ECO:0007669"/>
    <property type="project" value="TreeGrafter"/>
</dbReference>
<dbReference type="Gene3D" id="1.10.600.10">
    <property type="entry name" value="Farnesyl Diphosphate Synthase"/>
    <property type="match status" value="1"/>
</dbReference>
<keyword evidence="2" id="KW-0479">Metal-binding</keyword>
<comment type="cofactor">
    <cofactor evidence="1">
        <name>Mg(2+)</name>
        <dbReference type="ChEBI" id="CHEBI:18420"/>
    </cofactor>
</comment>
<evidence type="ECO:0000313" key="6">
    <source>
        <dbReference type="EMBL" id="KAI0523967.1"/>
    </source>
</evidence>
<dbReference type="PANTHER" id="PTHR31739:SF4">
    <property type="entry name" value="ENT-COPALYL DIPHOSPHATE SYNTHASE, CHLOROPLASTIC"/>
    <property type="match status" value="1"/>
</dbReference>
<organism evidence="6 7">
    <name type="scientific">Dendrobium nobile</name>
    <name type="common">Orchid</name>
    <dbReference type="NCBI Taxonomy" id="94219"/>
    <lineage>
        <taxon>Eukaryota</taxon>
        <taxon>Viridiplantae</taxon>
        <taxon>Streptophyta</taxon>
        <taxon>Embryophyta</taxon>
        <taxon>Tracheophyta</taxon>
        <taxon>Spermatophyta</taxon>
        <taxon>Magnoliopsida</taxon>
        <taxon>Liliopsida</taxon>
        <taxon>Asparagales</taxon>
        <taxon>Orchidaceae</taxon>
        <taxon>Epidendroideae</taxon>
        <taxon>Malaxideae</taxon>
        <taxon>Dendrobiinae</taxon>
        <taxon>Dendrobium</taxon>
    </lineage>
</organism>
<dbReference type="Pfam" id="PF01397">
    <property type="entry name" value="Terpene_synth"/>
    <property type="match status" value="1"/>
</dbReference>
<dbReference type="InterPro" id="IPR005630">
    <property type="entry name" value="Terpene_synthase_metal-bd"/>
</dbReference>
<dbReference type="Proteomes" id="UP000829196">
    <property type="component" value="Unassembled WGS sequence"/>
</dbReference>